<gene>
    <name evidence="1" type="ORF">GRX66_04690</name>
</gene>
<reference evidence="1 2" key="1">
    <citation type="submission" date="2019-12" db="EMBL/GenBank/DDBJ databases">
        <title>Isolation and characterization of three novel carbon monoxide-oxidizing members of Halobacteria from salione crusts and soils.</title>
        <authorList>
            <person name="Myers M.R."/>
            <person name="King G.M."/>
        </authorList>
    </citation>
    <scope>NUCLEOTIDE SEQUENCE [LARGE SCALE GENOMIC DNA]</scope>
    <source>
        <strain evidence="1 2">PCN9</strain>
    </source>
</reference>
<dbReference type="AlphaFoldDB" id="A0A6B0SLZ7"/>
<dbReference type="PANTHER" id="PTHR42793">
    <property type="entry name" value="COA BINDING DOMAIN CONTAINING PROTEIN"/>
    <property type="match status" value="1"/>
</dbReference>
<sequence>FTEVYEDTSHRIAPIDAAEARAAIEELTAAELLAGYRGSEPADVDALADVVAAVGDLVTEHEAISEVDVNPVLATADGAVALDALVVLGGDE</sequence>
<accession>A0A6B0SLZ7</accession>
<dbReference type="RefSeq" id="WP_201292921.1">
    <property type="nucleotide sequence ID" value="NZ_WUUU01000020.1"/>
</dbReference>
<comment type="caution">
    <text evidence="1">The sequence shown here is derived from an EMBL/GenBank/DDBJ whole genome shotgun (WGS) entry which is preliminary data.</text>
</comment>
<protein>
    <submittedName>
        <fullName evidence="1">Acetyl-CoA synthetase I subunit beta</fullName>
    </submittedName>
</protein>
<dbReference type="Gene3D" id="3.30.470.20">
    <property type="entry name" value="ATP-grasp fold, B domain"/>
    <property type="match status" value="1"/>
</dbReference>
<proteinExistence type="predicted"/>
<dbReference type="Pfam" id="PF13549">
    <property type="entry name" value="ATP-grasp_5"/>
    <property type="match status" value="1"/>
</dbReference>
<feature type="non-terminal residue" evidence="1">
    <location>
        <position position="1"/>
    </location>
</feature>
<evidence type="ECO:0000313" key="1">
    <source>
        <dbReference type="EMBL" id="MXR19930.1"/>
    </source>
</evidence>
<dbReference type="PANTHER" id="PTHR42793:SF1">
    <property type="entry name" value="PEPTIDYL-LYSINE N-ACETYLTRANSFERASE PATZ"/>
    <property type="match status" value="1"/>
</dbReference>
<name>A0A6B0SLZ7_9EURY</name>
<organism evidence="1 2">
    <name type="scientific">Halobacterium bonnevillei</name>
    <dbReference type="NCBI Taxonomy" id="2692200"/>
    <lineage>
        <taxon>Archaea</taxon>
        <taxon>Methanobacteriati</taxon>
        <taxon>Methanobacteriota</taxon>
        <taxon>Stenosarchaea group</taxon>
        <taxon>Halobacteria</taxon>
        <taxon>Halobacteriales</taxon>
        <taxon>Halobacteriaceae</taxon>
        <taxon>Halobacterium</taxon>
    </lineage>
</organism>
<keyword evidence="2" id="KW-1185">Reference proteome</keyword>
<evidence type="ECO:0000313" key="2">
    <source>
        <dbReference type="Proteomes" id="UP000471521"/>
    </source>
</evidence>
<dbReference type="Proteomes" id="UP000471521">
    <property type="component" value="Unassembled WGS sequence"/>
</dbReference>
<dbReference type="EMBL" id="WUUU01000020">
    <property type="protein sequence ID" value="MXR19930.1"/>
    <property type="molecule type" value="Genomic_DNA"/>
</dbReference>
<dbReference type="SUPFAM" id="SSF56059">
    <property type="entry name" value="Glutathione synthetase ATP-binding domain-like"/>
    <property type="match status" value="1"/>
</dbReference>